<proteinExistence type="predicted"/>
<dbReference type="PROSITE" id="PS50089">
    <property type="entry name" value="ZF_RING_2"/>
    <property type="match status" value="1"/>
</dbReference>
<gene>
    <name evidence="8" type="ORF">Cni_G26983</name>
</gene>
<evidence type="ECO:0000313" key="9">
    <source>
        <dbReference type="Proteomes" id="UP001327560"/>
    </source>
</evidence>
<organism evidence="8 9">
    <name type="scientific">Canna indica</name>
    <name type="common">Indian-shot</name>
    <dbReference type="NCBI Taxonomy" id="4628"/>
    <lineage>
        <taxon>Eukaryota</taxon>
        <taxon>Viridiplantae</taxon>
        <taxon>Streptophyta</taxon>
        <taxon>Embryophyta</taxon>
        <taxon>Tracheophyta</taxon>
        <taxon>Spermatophyta</taxon>
        <taxon>Magnoliopsida</taxon>
        <taxon>Liliopsida</taxon>
        <taxon>Zingiberales</taxon>
        <taxon>Cannaceae</taxon>
        <taxon>Canna</taxon>
    </lineage>
</organism>
<dbReference type="Proteomes" id="UP001327560">
    <property type="component" value="Chromosome 8"/>
</dbReference>
<dbReference type="CDD" id="cd16461">
    <property type="entry name" value="RING-H2_EL5-like"/>
    <property type="match status" value="1"/>
</dbReference>
<evidence type="ECO:0000256" key="4">
    <source>
        <dbReference type="PROSITE-ProRule" id="PRU00175"/>
    </source>
</evidence>
<keyword evidence="6" id="KW-1133">Transmembrane helix</keyword>
<evidence type="ECO:0000256" key="2">
    <source>
        <dbReference type="ARBA" id="ARBA00022771"/>
    </source>
</evidence>
<evidence type="ECO:0000259" key="7">
    <source>
        <dbReference type="PROSITE" id="PS50089"/>
    </source>
</evidence>
<keyword evidence="9" id="KW-1185">Reference proteome</keyword>
<dbReference type="InterPro" id="IPR013083">
    <property type="entry name" value="Znf_RING/FYVE/PHD"/>
</dbReference>
<evidence type="ECO:0000313" key="8">
    <source>
        <dbReference type="EMBL" id="WOL18190.1"/>
    </source>
</evidence>
<dbReference type="EMBL" id="CP136897">
    <property type="protein sequence ID" value="WOL18190.1"/>
    <property type="molecule type" value="Genomic_DNA"/>
</dbReference>
<dbReference type="PANTHER" id="PTHR45798:SF97">
    <property type="entry name" value="ALCOHOL-SENSITIVE RING FINGER PROTEIN 1"/>
    <property type="match status" value="1"/>
</dbReference>
<evidence type="ECO:0000256" key="3">
    <source>
        <dbReference type="ARBA" id="ARBA00022833"/>
    </source>
</evidence>
<keyword evidence="6" id="KW-0472">Membrane</keyword>
<name>A0AAQ3L0P1_9LILI</name>
<dbReference type="SUPFAM" id="SSF57850">
    <property type="entry name" value="RING/U-box"/>
    <property type="match status" value="1"/>
</dbReference>
<dbReference type="PANTHER" id="PTHR45798">
    <property type="entry name" value="RING-H2 FINGER PROTEIN ATL61-RELATED-RELATED"/>
    <property type="match status" value="1"/>
</dbReference>
<evidence type="ECO:0000256" key="6">
    <source>
        <dbReference type="SAM" id="Phobius"/>
    </source>
</evidence>
<accession>A0AAQ3L0P1</accession>
<reference evidence="8 9" key="1">
    <citation type="submission" date="2023-10" db="EMBL/GenBank/DDBJ databases">
        <title>Chromosome-scale genome assembly provides insights into flower coloration mechanisms of Canna indica.</title>
        <authorList>
            <person name="Li C."/>
        </authorList>
    </citation>
    <scope>NUCLEOTIDE SEQUENCE [LARGE SCALE GENOMIC DNA]</scope>
    <source>
        <tissue evidence="8">Flower</tissue>
    </source>
</reference>
<keyword evidence="6" id="KW-0812">Transmembrane</keyword>
<keyword evidence="1" id="KW-0479">Metal-binding</keyword>
<dbReference type="InterPro" id="IPR052788">
    <property type="entry name" value="RING-type_E3_ligase_ATL"/>
</dbReference>
<dbReference type="InterPro" id="IPR001841">
    <property type="entry name" value="Znf_RING"/>
</dbReference>
<dbReference type="Pfam" id="PF13639">
    <property type="entry name" value="zf-RING_2"/>
    <property type="match status" value="1"/>
</dbReference>
<keyword evidence="2 4" id="KW-0863">Zinc-finger</keyword>
<dbReference type="SMART" id="SM01197">
    <property type="entry name" value="FANCL_C"/>
    <property type="match status" value="1"/>
</dbReference>
<protein>
    <recommendedName>
        <fullName evidence="7">RING-type domain-containing protein</fullName>
    </recommendedName>
</protein>
<dbReference type="Gene3D" id="3.30.40.10">
    <property type="entry name" value="Zinc/RING finger domain, C3HC4 (zinc finger)"/>
    <property type="match status" value="1"/>
</dbReference>
<evidence type="ECO:0000256" key="1">
    <source>
        <dbReference type="ARBA" id="ARBA00022723"/>
    </source>
</evidence>
<dbReference type="GO" id="GO:0008270">
    <property type="term" value="F:zinc ion binding"/>
    <property type="evidence" value="ECO:0007669"/>
    <property type="project" value="UniProtKB-KW"/>
</dbReference>
<keyword evidence="3" id="KW-0862">Zinc</keyword>
<feature type="domain" description="RING-type" evidence="7">
    <location>
        <begin position="113"/>
        <end position="155"/>
    </location>
</feature>
<evidence type="ECO:0000256" key="5">
    <source>
        <dbReference type="SAM" id="MobiDB-lite"/>
    </source>
</evidence>
<feature type="region of interest" description="Disordered" evidence="5">
    <location>
        <begin position="162"/>
        <end position="190"/>
    </location>
</feature>
<feature type="transmembrane region" description="Helical" evidence="6">
    <location>
        <begin position="29"/>
        <end position="50"/>
    </location>
</feature>
<dbReference type="AlphaFoldDB" id="A0AAQ3L0P1"/>
<dbReference type="SMART" id="SM00184">
    <property type="entry name" value="RING"/>
    <property type="match status" value="1"/>
</dbReference>
<sequence>MRYPARFLESSDPLRPADPPAPLPFDSDVVIILAALLCALICVVGLALVARCACLRRSASSSSYPAPPNKGLKKKAVQALPTVSFDSSSAASAADAAAAPGTEAAGGVKLVECAICIAEFADGDVVRVLPQCGHGFHAECVDTWLRSHSTCPSCRRILVVPAPPRSQESGGGSSAAKDSDGRGQASTYLP</sequence>